<dbReference type="EMBL" id="SMKW01000123">
    <property type="protein sequence ID" value="TDD35496.1"/>
    <property type="molecule type" value="Genomic_DNA"/>
</dbReference>
<proteinExistence type="predicted"/>
<dbReference type="RefSeq" id="WP_132494688.1">
    <property type="nucleotide sequence ID" value="NZ_SMKW01000123.1"/>
</dbReference>
<dbReference type="OrthoDB" id="3698300at2"/>
<dbReference type="AlphaFoldDB" id="A0A4R4XVK2"/>
<organism evidence="1 2">
    <name type="scientific">Saccharopolyspora elongata</name>
    <dbReference type="NCBI Taxonomy" id="2530387"/>
    <lineage>
        <taxon>Bacteria</taxon>
        <taxon>Bacillati</taxon>
        <taxon>Actinomycetota</taxon>
        <taxon>Actinomycetes</taxon>
        <taxon>Pseudonocardiales</taxon>
        <taxon>Pseudonocardiaceae</taxon>
        <taxon>Saccharopolyspora</taxon>
    </lineage>
</organism>
<keyword evidence="2" id="KW-1185">Reference proteome</keyword>
<dbReference type="Proteomes" id="UP000294947">
    <property type="component" value="Unassembled WGS sequence"/>
</dbReference>
<gene>
    <name evidence="1" type="ORF">E1288_43125</name>
</gene>
<name>A0A4R4XVK2_9PSEU</name>
<sequence>MLDPAQAYIAATRGHYEGAVRWGHVEISGDWIAGLEPALHLQKETAAEIAGDHETWRNRRTGELITLVFSKGRHRITKTWINGEIASPFIAVDLLERPSSDDARVLPGSGGTLRYTSADEFSRAPRGDWWPDDEADFVELLTDAFDEYDDVRILARVDSTCPDVDVRCAVVCIRDAPWAHEAGTHAWALIVQGYSELTVIEYPDAAAAEIAFHAHVAAREQLGRMYDYVKVPGQGRTALPPQR</sequence>
<accession>A0A4R4XVK2</accession>
<reference evidence="1 2" key="1">
    <citation type="submission" date="2019-03" db="EMBL/GenBank/DDBJ databases">
        <title>Draft genome sequences of novel Actinobacteria.</title>
        <authorList>
            <person name="Sahin N."/>
            <person name="Ay H."/>
            <person name="Saygin H."/>
        </authorList>
    </citation>
    <scope>NUCLEOTIDE SEQUENCE [LARGE SCALE GENOMIC DNA]</scope>
    <source>
        <strain evidence="1 2">7K502</strain>
    </source>
</reference>
<evidence type="ECO:0000313" key="2">
    <source>
        <dbReference type="Proteomes" id="UP000294947"/>
    </source>
</evidence>
<comment type="caution">
    <text evidence="1">The sequence shown here is derived from an EMBL/GenBank/DDBJ whole genome shotgun (WGS) entry which is preliminary data.</text>
</comment>
<evidence type="ECO:0000313" key="1">
    <source>
        <dbReference type="EMBL" id="TDD35496.1"/>
    </source>
</evidence>
<protein>
    <submittedName>
        <fullName evidence="1">Uncharacterized protein</fullName>
    </submittedName>
</protein>